<dbReference type="InterPro" id="IPR018391">
    <property type="entry name" value="PQQ_b-propeller_rpt"/>
</dbReference>
<dbReference type="EMBL" id="CP036526">
    <property type="protein sequence ID" value="QDT11653.1"/>
    <property type="molecule type" value="Genomic_DNA"/>
</dbReference>
<dbReference type="SMART" id="SM00564">
    <property type="entry name" value="PQQ"/>
    <property type="match status" value="4"/>
</dbReference>
<keyword evidence="4" id="KW-1185">Reference proteome</keyword>
<name>A0A517NWZ5_9BACT</name>
<feature type="domain" description="Pyrrolo-quinoline quinone repeat" evidence="2">
    <location>
        <begin position="101"/>
        <end position="226"/>
    </location>
</feature>
<dbReference type="InterPro" id="IPR015943">
    <property type="entry name" value="WD40/YVTN_repeat-like_dom_sf"/>
</dbReference>
<evidence type="ECO:0000256" key="1">
    <source>
        <dbReference type="SAM" id="SignalP"/>
    </source>
</evidence>
<evidence type="ECO:0000313" key="4">
    <source>
        <dbReference type="Proteomes" id="UP000319817"/>
    </source>
</evidence>
<gene>
    <name evidence="3" type="primary">afsK_2</name>
    <name evidence="3" type="ORF">K239x_36530</name>
</gene>
<dbReference type="Gene3D" id="2.40.10.480">
    <property type="match status" value="1"/>
</dbReference>
<sequence precursor="true">MHRLTSGLFLCLLFAVIAAADSWPQFRGPNGDGKVDGQNVPIRFSDSDNVSWKTPLPGKAWSSPVVADGVVWLTTAIEVFPTEEERIEILTKKGIEPKKFKQLQVAKQIDLKVLSVDLESGAVTRTIDLTSVEEPDSIHSLNSYASPTPVIDGDNIYCHFGTYGTFCLSRETGTIKWQRKFPLSHSVGPGSSPLIHGDSLVLIQDGINSQYVVSLNKATGETLWKTDRPEMDAPDGEQKKAYSTPIAITDQQGRDQLICMASQWMVAYEPKTGAEIWKVRHGKGFSVVPRPVYNDGVVYFATGFGSGKLWAVSVDGAGDVTDTHFKWESSKSIPSKPSPLLHDGLIYVIADDGIASCFDAESGDQIWKKRIGGKFSASPLFVGGYIYLGSHEGVVTVLKPGKQAVVAAENKLPGQIMASPAVVDNALILRTSEALYRIESK</sequence>
<keyword evidence="1" id="KW-0732">Signal</keyword>
<evidence type="ECO:0000259" key="2">
    <source>
        <dbReference type="Pfam" id="PF13360"/>
    </source>
</evidence>
<dbReference type="InterPro" id="IPR002372">
    <property type="entry name" value="PQQ_rpt_dom"/>
</dbReference>
<dbReference type="GO" id="GO:0004674">
    <property type="term" value="F:protein serine/threonine kinase activity"/>
    <property type="evidence" value="ECO:0007669"/>
    <property type="project" value="UniProtKB-EC"/>
</dbReference>
<keyword evidence="3" id="KW-0418">Kinase</keyword>
<dbReference type="OrthoDB" id="244732at2"/>
<organism evidence="3 4">
    <name type="scientific">Stieleria marina</name>
    <dbReference type="NCBI Taxonomy" id="1930275"/>
    <lineage>
        <taxon>Bacteria</taxon>
        <taxon>Pseudomonadati</taxon>
        <taxon>Planctomycetota</taxon>
        <taxon>Planctomycetia</taxon>
        <taxon>Pirellulales</taxon>
        <taxon>Pirellulaceae</taxon>
        <taxon>Stieleria</taxon>
    </lineage>
</organism>
<dbReference type="Pfam" id="PF13360">
    <property type="entry name" value="PQQ_2"/>
    <property type="match status" value="2"/>
</dbReference>
<dbReference type="Gene3D" id="2.130.10.10">
    <property type="entry name" value="YVTN repeat-like/Quinoprotein amine dehydrogenase"/>
    <property type="match status" value="1"/>
</dbReference>
<feature type="domain" description="Pyrrolo-quinoline quinone repeat" evidence="2">
    <location>
        <begin position="264"/>
        <end position="400"/>
    </location>
</feature>
<dbReference type="InterPro" id="IPR011047">
    <property type="entry name" value="Quinoprotein_ADH-like_sf"/>
</dbReference>
<dbReference type="SUPFAM" id="SSF50998">
    <property type="entry name" value="Quinoprotein alcohol dehydrogenase-like"/>
    <property type="match status" value="1"/>
</dbReference>
<proteinExistence type="predicted"/>
<dbReference type="RefSeq" id="WP_145419450.1">
    <property type="nucleotide sequence ID" value="NZ_CP036526.1"/>
</dbReference>
<dbReference type="Proteomes" id="UP000319817">
    <property type="component" value="Chromosome"/>
</dbReference>
<feature type="signal peptide" evidence="1">
    <location>
        <begin position="1"/>
        <end position="20"/>
    </location>
</feature>
<feature type="chain" id="PRO_5021715527" evidence="1">
    <location>
        <begin position="21"/>
        <end position="441"/>
    </location>
</feature>
<evidence type="ECO:0000313" key="3">
    <source>
        <dbReference type="EMBL" id="QDT11653.1"/>
    </source>
</evidence>
<protein>
    <submittedName>
        <fullName evidence="3">Serine/threonine-protein kinase AfsK</fullName>
        <ecNumber evidence="3">2.7.11.1</ecNumber>
    </submittedName>
</protein>
<dbReference type="Gene3D" id="2.40.128.630">
    <property type="match status" value="1"/>
</dbReference>
<dbReference type="AlphaFoldDB" id="A0A517NWZ5"/>
<dbReference type="PANTHER" id="PTHR34512">
    <property type="entry name" value="CELL SURFACE PROTEIN"/>
    <property type="match status" value="1"/>
</dbReference>
<accession>A0A517NWZ5</accession>
<dbReference type="EC" id="2.7.11.1" evidence="3"/>
<keyword evidence="3" id="KW-0808">Transferase</keyword>
<reference evidence="3 4" key="1">
    <citation type="submission" date="2019-02" db="EMBL/GenBank/DDBJ databases">
        <title>Deep-cultivation of Planctomycetes and their phenomic and genomic characterization uncovers novel biology.</title>
        <authorList>
            <person name="Wiegand S."/>
            <person name="Jogler M."/>
            <person name="Boedeker C."/>
            <person name="Pinto D."/>
            <person name="Vollmers J."/>
            <person name="Rivas-Marin E."/>
            <person name="Kohn T."/>
            <person name="Peeters S.H."/>
            <person name="Heuer A."/>
            <person name="Rast P."/>
            <person name="Oberbeckmann S."/>
            <person name="Bunk B."/>
            <person name="Jeske O."/>
            <person name="Meyerdierks A."/>
            <person name="Storesund J.E."/>
            <person name="Kallscheuer N."/>
            <person name="Luecker S."/>
            <person name="Lage O.M."/>
            <person name="Pohl T."/>
            <person name="Merkel B.J."/>
            <person name="Hornburger P."/>
            <person name="Mueller R.-W."/>
            <person name="Bruemmer F."/>
            <person name="Labrenz M."/>
            <person name="Spormann A.M."/>
            <person name="Op den Camp H."/>
            <person name="Overmann J."/>
            <person name="Amann R."/>
            <person name="Jetten M.S.M."/>
            <person name="Mascher T."/>
            <person name="Medema M.H."/>
            <person name="Devos D.P."/>
            <person name="Kaster A.-K."/>
            <person name="Ovreas L."/>
            <person name="Rohde M."/>
            <person name="Galperin M.Y."/>
            <person name="Jogler C."/>
        </authorList>
    </citation>
    <scope>NUCLEOTIDE SEQUENCE [LARGE SCALE GENOMIC DNA]</scope>
    <source>
        <strain evidence="3 4">K23_9</strain>
    </source>
</reference>
<dbReference type="PANTHER" id="PTHR34512:SF30">
    <property type="entry name" value="OUTER MEMBRANE PROTEIN ASSEMBLY FACTOR BAMB"/>
    <property type="match status" value="1"/>
</dbReference>